<dbReference type="Gene3D" id="1.25.40.10">
    <property type="entry name" value="Tetratricopeptide repeat domain"/>
    <property type="match status" value="1"/>
</dbReference>
<evidence type="ECO:0000313" key="2">
    <source>
        <dbReference type="Proteomes" id="UP000444318"/>
    </source>
</evidence>
<dbReference type="EMBL" id="WHUF01000006">
    <property type="protein sequence ID" value="MQA22149.1"/>
    <property type="molecule type" value="Genomic_DNA"/>
</dbReference>
<proteinExistence type="predicted"/>
<dbReference type="Pfam" id="PF06041">
    <property type="entry name" value="DUF924"/>
    <property type="match status" value="1"/>
</dbReference>
<dbReference type="InterPro" id="IPR010323">
    <property type="entry name" value="DUF924"/>
</dbReference>
<organism evidence="1 2">
    <name type="scientific">Rugamonas rivuli</name>
    <dbReference type="NCBI Taxonomy" id="2743358"/>
    <lineage>
        <taxon>Bacteria</taxon>
        <taxon>Pseudomonadati</taxon>
        <taxon>Pseudomonadota</taxon>
        <taxon>Betaproteobacteria</taxon>
        <taxon>Burkholderiales</taxon>
        <taxon>Oxalobacteraceae</taxon>
        <taxon>Telluria group</taxon>
        <taxon>Rugamonas</taxon>
    </lineage>
</organism>
<dbReference type="AlphaFoldDB" id="A0A843SD26"/>
<gene>
    <name evidence="1" type="ORF">GEV01_21785</name>
</gene>
<dbReference type="Proteomes" id="UP000444318">
    <property type="component" value="Unassembled WGS sequence"/>
</dbReference>
<dbReference type="Gene3D" id="1.20.58.320">
    <property type="entry name" value="TPR-like"/>
    <property type="match status" value="1"/>
</dbReference>
<accession>A0A843SD26</accession>
<evidence type="ECO:0000313" key="1">
    <source>
        <dbReference type="EMBL" id="MQA22149.1"/>
    </source>
</evidence>
<comment type="caution">
    <text evidence="1">The sequence shown here is derived from an EMBL/GenBank/DDBJ whole genome shotgun (WGS) entry which is preliminary data.</text>
</comment>
<protein>
    <submittedName>
        <fullName evidence="1">DUF924 family protein</fullName>
    </submittedName>
</protein>
<keyword evidence="2" id="KW-1185">Reference proteome</keyword>
<dbReference type="SUPFAM" id="SSF48452">
    <property type="entry name" value="TPR-like"/>
    <property type="match status" value="1"/>
</dbReference>
<dbReference type="RefSeq" id="WP_152807641.1">
    <property type="nucleotide sequence ID" value="NZ_WHUF01000006.1"/>
</dbReference>
<sequence>MTMNAQAQAVFDFWFQAADAPRSEWFQKNEAFDREIASRFGALIEQALAGGLHEWDEEGPRSALARILVLDQFCRNVHRGTPLAFAGDPQALQAARNMVGAERDQALTPLQRAFAYLPFEHAEDMAMQEQSVVLYTRMHDAVRSTAPAGIANSIGGMLDYAHRHREVIRRFGRFPHRNAILGRASTPEEQAYLQQPGSGF</sequence>
<dbReference type="InterPro" id="IPR011990">
    <property type="entry name" value="TPR-like_helical_dom_sf"/>
</dbReference>
<reference evidence="1 2" key="1">
    <citation type="submission" date="2019-10" db="EMBL/GenBank/DDBJ databases">
        <title>Two novel species isolated from a subtropical stream in China.</title>
        <authorList>
            <person name="Lu H."/>
        </authorList>
    </citation>
    <scope>NUCLEOTIDE SEQUENCE [LARGE SCALE GENOMIC DNA]</scope>
    <source>
        <strain evidence="1 2">FT103W</strain>
    </source>
</reference>
<name>A0A843SD26_9BURK</name>